<evidence type="ECO:0000259" key="1">
    <source>
        <dbReference type="Pfam" id="PF13116"/>
    </source>
</evidence>
<feature type="domain" description="YhdP central" evidence="1">
    <location>
        <begin position="518"/>
        <end position="778"/>
    </location>
</feature>
<dbReference type="EMBL" id="CP022347">
    <property type="protein sequence ID" value="ASQ30765.1"/>
    <property type="molecule type" value="Genomic_DNA"/>
</dbReference>
<protein>
    <submittedName>
        <fullName evidence="2">DUF3971 domain protein</fullName>
    </submittedName>
</protein>
<dbReference type="Pfam" id="PF13116">
    <property type="entry name" value="YhdP"/>
    <property type="match status" value="2"/>
</dbReference>
<dbReference type="KEGG" id="cavi:CAV_1137"/>
<accession>A0A222MY21</accession>
<reference evidence="2 3" key="1">
    <citation type="submission" date="2017-07" db="EMBL/GenBank/DDBJ databases">
        <title>Analysis of two Campylobacter avium genomes and identification of a novel hippuricase gene.</title>
        <authorList>
            <person name="Miller W.G."/>
            <person name="Chapman M.H."/>
            <person name="Yee E."/>
            <person name="Revez J."/>
            <person name="Bono J.L."/>
            <person name="Rossi M."/>
        </authorList>
    </citation>
    <scope>NUCLEOTIDE SEQUENCE [LARGE SCALE GENOMIC DNA]</scope>
    <source>
        <strain evidence="2 3">LMG 24591</strain>
    </source>
</reference>
<dbReference type="Proteomes" id="UP000201169">
    <property type="component" value="Chromosome"/>
</dbReference>
<evidence type="ECO:0000313" key="3">
    <source>
        <dbReference type="Proteomes" id="UP000201169"/>
    </source>
</evidence>
<organism evidence="2 3">
    <name type="scientific">Campylobacter avium LMG 24591</name>
    <dbReference type="NCBI Taxonomy" id="522484"/>
    <lineage>
        <taxon>Bacteria</taxon>
        <taxon>Pseudomonadati</taxon>
        <taxon>Campylobacterota</taxon>
        <taxon>Epsilonproteobacteria</taxon>
        <taxon>Campylobacterales</taxon>
        <taxon>Campylobacteraceae</taxon>
        <taxon>Campylobacter</taxon>
    </lineage>
</organism>
<dbReference type="AlphaFoldDB" id="A0A222MY21"/>
<gene>
    <name evidence="2" type="ORF">CAV_1137</name>
</gene>
<evidence type="ECO:0000313" key="2">
    <source>
        <dbReference type="EMBL" id="ASQ30765.1"/>
    </source>
</evidence>
<name>A0A222MY21_9BACT</name>
<proteinExistence type="predicted"/>
<dbReference type="InterPro" id="IPR025263">
    <property type="entry name" value="YhdP_central"/>
</dbReference>
<feature type="domain" description="YhdP central" evidence="1">
    <location>
        <begin position="173"/>
        <end position="385"/>
    </location>
</feature>
<keyword evidence="3" id="KW-1185">Reference proteome</keyword>
<sequence length="807" mass="91981">MQELYIKLDKRLIIRAKKINILDFGNNTSNESFAKVLLSYMKELENAFLFLQEFSVDNFKIANENFKIVFKRSEILLENEKLSLKLDVSKIDNNILAYIKEANITELNASLNAFLYINTDENLYDINGSLLSESIKLDFNTSFDDNNIFVNLKDINASDIKDVFDLVSKNIELDEDLLLWLGKKAVPKNYYIDEFTLKMQRKLFKAFEIKELSGFGVANDLTLLLNDGVDEIFIPKLDLNLSKEKLDFYFEKAYFAGKDISKSKVYIYDIANPKKIGINIRLLSNDLSLDSKVHKLLNSYKISLPLSQKSGFVKSDLSINIPFQAKYKNDFKGVFELKNVQSTLADFFVKEGTVVLDNTNLKLKSFAVFNSFLNANFNSNINLASKSGTFNTYINRLHFDNLLDLMDENVSINLDFSNDLMLGIKEWDLDLNLSKGIEFYSKNILKFKKYSPIMQDLNVSKIGLLHLKSQDFNNFSVSLKDSVFTNDFIELNSSNTIKDNFYIEKSPKGMKIRNDKKNIELDLYDKNLSLQLKDINFVLKDVENLNSAFNNNLNINLNANNLGLILADFNKSLKFDKLFASVNGDLMRINASKNASSFDFYKGKNKLLLQAKNINDKIVNEFFSKDVVKDGKFSLNIEGSSTRDFNGSIVLEKTYIKGLTFHNQLISFIDTVPSLVLFKTPTFNKEGLGIQKGLVLFDKKNTDINITSLALDGDSVDVLGFGAIDLKKDRLRVELELKILKSASQIISKIPILNQVILGKDMSISTAILVEGSLQEPKFSTQIFKETIKLPFNLIKNIIEIPSTWFK</sequence>